<dbReference type="SUPFAM" id="SSF103473">
    <property type="entry name" value="MFS general substrate transporter"/>
    <property type="match status" value="1"/>
</dbReference>
<reference evidence="2" key="1">
    <citation type="submission" date="2020-05" db="EMBL/GenBank/DDBJ databases">
        <title>Mycena genomes resolve the evolution of fungal bioluminescence.</title>
        <authorList>
            <person name="Tsai I.J."/>
        </authorList>
    </citation>
    <scope>NUCLEOTIDE SEQUENCE</scope>
    <source>
        <strain evidence="2">CCC161011</strain>
    </source>
</reference>
<feature type="transmembrane region" description="Helical" evidence="1">
    <location>
        <begin position="60"/>
        <end position="86"/>
    </location>
</feature>
<evidence type="ECO:0000313" key="2">
    <source>
        <dbReference type="EMBL" id="KAF7356130.1"/>
    </source>
</evidence>
<gene>
    <name evidence="2" type="ORF">MVEN_00943600</name>
</gene>
<dbReference type="Proteomes" id="UP000620124">
    <property type="component" value="Unassembled WGS sequence"/>
</dbReference>
<dbReference type="InterPro" id="IPR036259">
    <property type="entry name" value="MFS_trans_sf"/>
</dbReference>
<dbReference type="OrthoDB" id="2015447at2759"/>
<feature type="transmembrane region" description="Helical" evidence="1">
    <location>
        <begin position="189"/>
        <end position="209"/>
    </location>
</feature>
<evidence type="ECO:0008006" key="4">
    <source>
        <dbReference type="Google" id="ProtNLM"/>
    </source>
</evidence>
<feature type="transmembrane region" description="Helical" evidence="1">
    <location>
        <begin position="235"/>
        <end position="254"/>
    </location>
</feature>
<name>A0A8H6Y885_9AGAR</name>
<organism evidence="2 3">
    <name type="scientific">Mycena venus</name>
    <dbReference type="NCBI Taxonomy" id="2733690"/>
    <lineage>
        <taxon>Eukaryota</taxon>
        <taxon>Fungi</taxon>
        <taxon>Dikarya</taxon>
        <taxon>Basidiomycota</taxon>
        <taxon>Agaricomycotina</taxon>
        <taxon>Agaricomycetes</taxon>
        <taxon>Agaricomycetidae</taxon>
        <taxon>Agaricales</taxon>
        <taxon>Marasmiineae</taxon>
        <taxon>Mycenaceae</taxon>
        <taxon>Mycena</taxon>
    </lineage>
</organism>
<keyword evidence="1" id="KW-1133">Transmembrane helix</keyword>
<dbReference type="EMBL" id="JACAZI010000007">
    <property type="protein sequence ID" value="KAF7356130.1"/>
    <property type="molecule type" value="Genomic_DNA"/>
</dbReference>
<comment type="caution">
    <text evidence="2">The sequence shown here is derived from an EMBL/GenBank/DDBJ whole genome shotgun (WGS) entry which is preliminary data.</text>
</comment>
<evidence type="ECO:0000313" key="3">
    <source>
        <dbReference type="Proteomes" id="UP000620124"/>
    </source>
</evidence>
<keyword evidence="3" id="KW-1185">Reference proteome</keyword>
<keyword evidence="1" id="KW-0812">Transmembrane</keyword>
<feature type="transmembrane region" description="Helical" evidence="1">
    <location>
        <begin position="147"/>
        <end position="168"/>
    </location>
</feature>
<sequence>MSTVLSIVVDYVAHANPEYNVHLGAFYTRMRRLRVDPACTTDPLAPVDDPELRLPNRGSLAIMIATNALLQFVFFVTVSSAALYAVYLGGSALFSGLTIGIPIVFSGLALIPLTRYDGGRYSLPLKVAHLSVFLGSILHAGAYRAHFLYLILMGRIVSGLGFIGFVYTKCYCSDPRIIGIWRRTTFASWIVLGQAFGFSVGPFVGGLLYKTSAPPAPTEVSVEQYGIWQLNRQQWGVVISMFWSSVSCFILSGWESNIPTFMAAALSYTPFGAGKFIALGGIATLPFCSRVCATPRVSRTAPPSLRPGSSGSRDSCCWRRIALFSARSTSAGYSSRSGSTSRALARSYSNYFGRVTGAILGGAEVQMGMKNYVAVQIVAWV</sequence>
<protein>
    <recommendedName>
        <fullName evidence="4">MFS general substrate transporter</fullName>
    </recommendedName>
</protein>
<accession>A0A8H6Y885</accession>
<keyword evidence="1" id="KW-0472">Membrane</keyword>
<proteinExistence type="predicted"/>
<dbReference type="AlphaFoldDB" id="A0A8H6Y885"/>
<feature type="transmembrane region" description="Helical" evidence="1">
    <location>
        <begin position="92"/>
        <end position="111"/>
    </location>
</feature>
<evidence type="ECO:0000256" key="1">
    <source>
        <dbReference type="SAM" id="Phobius"/>
    </source>
</evidence>